<keyword evidence="2" id="KW-1185">Reference proteome</keyword>
<evidence type="ECO:0000313" key="1">
    <source>
        <dbReference type="EMBL" id="MEQ2269404.1"/>
    </source>
</evidence>
<name>A0ABV0WIT6_9TELE</name>
<organism evidence="1 2">
    <name type="scientific">Xenotaenia resolanae</name>
    <dbReference type="NCBI Taxonomy" id="208358"/>
    <lineage>
        <taxon>Eukaryota</taxon>
        <taxon>Metazoa</taxon>
        <taxon>Chordata</taxon>
        <taxon>Craniata</taxon>
        <taxon>Vertebrata</taxon>
        <taxon>Euteleostomi</taxon>
        <taxon>Actinopterygii</taxon>
        <taxon>Neopterygii</taxon>
        <taxon>Teleostei</taxon>
        <taxon>Neoteleostei</taxon>
        <taxon>Acanthomorphata</taxon>
        <taxon>Ovalentaria</taxon>
        <taxon>Atherinomorphae</taxon>
        <taxon>Cyprinodontiformes</taxon>
        <taxon>Goodeidae</taxon>
        <taxon>Xenotaenia</taxon>
    </lineage>
</organism>
<accession>A0ABV0WIT6</accession>
<gene>
    <name evidence="1" type="ORF">XENORESO_004011</name>
</gene>
<protein>
    <submittedName>
        <fullName evidence="1">Uncharacterized protein</fullName>
    </submittedName>
</protein>
<dbReference type="EMBL" id="JAHRIM010051762">
    <property type="protein sequence ID" value="MEQ2269404.1"/>
    <property type="molecule type" value="Genomic_DNA"/>
</dbReference>
<proteinExistence type="predicted"/>
<evidence type="ECO:0000313" key="2">
    <source>
        <dbReference type="Proteomes" id="UP001444071"/>
    </source>
</evidence>
<sequence length="131" mass="14646">MMTPPPSLAFCCLFPSTIVPLTRNSVPHHADEKHSHIMMLPPPCFTKHGGVTKPLTLKNLSLYHWTREEAPSSTSLQLANWTSYGLLSTITFFFPLTWEIVLESNPAVNISRTSSLTCLLCSLVFMMLVIL</sequence>
<reference evidence="1 2" key="1">
    <citation type="submission" date="2021-06" db="EMBL/GenBank/DDBJ databases">
        <authorList>
            <person name="Palmer J.M."/>
        </authorList>
    </citation>
    <scope>NUCLEOTIDE SEQUENCE [LARGE SCALE GENOMIC DNA]</scope>
    <source>
        <strain evidence="1 2">XR_2019</strain>
        <tissue evidence="1">Muscle</tissue>
    </source>
</reference>
<comment type="caution">
    <text evidence="1">The sequence shown here is derived from an EMBL/GenBank/DDBJ whole genome shotgun (WGS) entry which is preliminary data.</text>
</comment>
<dbReference type="Proteomes" id="UP001444071">
    <property type="component" value="Unassembled WGS sequence"/>
</dbReference>